<name>Q22VD9_TETTS</name>
<gene>
    <name evidence="2" type="ORF">TTHERM_01021930</name>
</gene>
<dbReference type="GeneID" id="7827882"/>
<dbReference type="Proteomes" id="UP000009168">
    <property type="component" value="Unassembled WGS sequence"/>
</dbReference>
<sequence>MSSILKSSPVARPSLSYQEVIEIIRNNIQWLKEYNSNQTKSRRNLLNKWFLDSIKNYFMEQHAAPLLIPVLKFNTTQQVKEQIHSNIDESIPKYMSILKNYFDLLLSYGKVNQFKQNLIDMLSINLEDFSCTTDQTNYIVQKTIRKQFVGLLVLTYCDIPNKFEINSFYDLWNIIFPNDKQTKMRLSKYDMLKENEKGAKNKNSSSKKMSKQKRCEAQQLDQDNFPFQQQQLFTLNSNIYTSPVSTFTSTTNLYPTNNNSSNNNNNSVNGLGYSVAVADEEEEEQHSLNSYSEEIFEKNYESAHLNTNLIQIPQNNISLISSNFQSQNTASVLSFPQSSIGNQQSAFQLNNFNNQNHLGQQQQQQQIILNKHQIKQINYQQINSQNCNSSQQLQQLGPSYNAQQQSISNSNLLSNQQQQSTSYQESQSQVTAQNLKSLEYLYSIQQNEQYPKESNQNIYVNDNHSSVSVNLNSEPEFFTSSSRLEEDFEQNEYIVNHAQEQYQNYQQQGFDSLEHQKYQINFNKKEEAYIIPVPAPVAEVQQYQEYPQYMNYQYQYYPSEQIDSYNLFNEHNQIINYAEDKEELVDSFFNRQIL</sequence>
<organism evidence="2 3">
    <name type="scientific">Tetrahymena thermophila (strain SB210)</name>
    <dbReference type="NCBI Taxonomy" id="312017"/>
    <lineage>
        <taxon>Eukaryota</taxon>
        <taxon>Sar</taxon>
        <taxon>Alveolata</taxon>
        <taxon>Ciliophora</taxon>
        <taxon>Intramacronucleata</taxon>
        <taxon>Oligohymenophorea</taxon>
        <taxon>Hymenostomatida</taxon>
        <taxon>Tetrahymenina</taxon>
        <taxon>Tetrahymenidae</taxon>
        <taxon>Tetrahymena</taxon>
    </lineage>
</organism>
<evidence type="ECO:0000313" key="3">
    <source>
        <dbReference type="Proteomes" id="UP000009168"/>
    </source>
</evidence>
<evidence type="ECO:0000313" key="2">
    <source>
        <dbReference type="EMBL" id="EAR89226.1"/>
    </source>
</evidence>
<proteinExistence type="predicted"/>
<dbReference type="RefSeq" id="XP_001009471.1">
    <property type="nucleotide sequence ID" value="XM_001009471.2"/>
</dbReference>
<dbReference type="EMBL" id="GG662822">
    <property type="protein sequence ID" value="EAR89226.1"/>
    <property type="molecule type" value="Genomic_DNA"/>
</dbReference>
<dbReference type="KEGG" id="tet:TTHERM_01021930"/>
<accession>Q22VD9</accession>
<reference evidence="3" key="1">
    <citation type="journal article" date="2006" name="PLoS Biol.">
        <title>Macronuclear genome sequence of the ciliate Tetrahymena thermophila, a model eukaryote.</title>
        <authorList>
            <person name="Eisen J.A."/>
            <person name="Coyne R.S."/>
            <person name="Wu M."/>
            <person name="Wu D."/>
            <person name="Thiagarajan M."/>
            <person name="Wortman J.R."/>
            <person name="Badger J.H."/>
            <person name="Ren Q."/>
            <person name="Amedeo P."/>
            <person name="Jones K.M."/>
            <person name="Tallon L.J."/>
            <person name="Delcher A.L."/>
            <person name="Salzberg S.L."/>
            <person name="Silva J.C."/>
            <person name="Haas B.J."/>
            <person name="Majoros W.H."/>
            <person name="Farzad M."/>
            <person name="Carlton J.M."/>
            <person name="Smith R.K. Jr."/>
            <person name="Garg J."/>
            <person name="Pearlman R.E."/>
            <person name="Karrer K.M."/>
            <person name="Sun L."/>
            <person name="Manning G."/>
            <person name="Elde N.C."/>
            <person name="Turkewitz A.P."/>
            <person name="Asai D.J."/>
            <person name="Wilkes D.E."/>
            <person name="Wang Y."/>
            <person name="Cai H."/>
            <person name="Collins K."/>
            <person name="Stewart B.A."/>
            <person name="Lee S.R."/>
            <person name="Wilamowska K."/>
            <person name="Weinberg Z."/>
            <person name="Ruzzo W.L."/>
            <person name="Wloga D."/>
            <person name="Gaertig J."/>
            <person name="Frankel J."/>
            <person name="Tsao C.-C."/>
            <person name="Gorovsky M.A."/>
            <person name="Keeling P.J."/>
            <person name="Waller R.F."/>
            <person name="Patron N.J."/>
            <person name="Cherry J.M."/>
            <person name="Stover N.A."/>
            <person name="Krieger C.J."/>
            <person name="del Toro C."/>
            <person name="Ryder H.F."/>
            <person name="Williamson S.C."/>
            <person name="Barbeau R.A."/>
            <person name="Hamilton E.P."/>
            <person name="Orias E."/>
        </authorList>
    </citation>
    <scope>NUCLEOTIDE SEQUENCE [LARGE SCALE GENOMIC DNA]</scope>
    <source>
        <strain evidence="3">SB210</strain>
    </source>
</reference>
<dbReference type="HOGENOM" id="CLU_459693_0_0_1"/>
<evidence type="ECO:0000256" key="1">
    <source>
        <dbReference type="SAM" id="MobiDB-lite"/>
    </source>
</evidence>
<dbReference type="AlphaFoldDB" id="Q22VD9"/>
<dbReference type="InParanoid" id="Q22VD9"/>
<keyword evidence="3" id="KW-1185">Reference proteome</keyword>
<feature type="region of interest" description="Disordered" evidence="1">
    <location>
        <begin position="195"/>
        <end position="215"/>
    </location>
</feature>
<protein>
    <submittedName>
        <fullName evidence="2">Uncharacterized protein</fullName>
    </submittedName>
</protein>